<evidence type="ECO:0000313" key="1">
    <source>
        <dbReference type="EMBL" id="MCI86655.1"/>
    </source>
</evidence>
<proteinExistence type="predicted"/>
<feature type="non-terminal residue" evidence="1">
    <location>
        <position position="28"/>
    </location>
</feature>
<name>A0A392VIM8_9FABA</name>
<protein>
    <submittedName>
        <fullName evidence="1">Uncharacterized protein</fullName>
    </submittedName>
</protein>
<reference evidence="1 2" key="1">
    <citation type="journal article" date="2018" name="Front. Plant Sci.">
        <title>Red Clover (Trifolium pratense) and Zigzag Clover (T. medium) - A Picture of Genomic Similarities and Differences.</title>
        <authorList>
            <person name="Dluhosova J."/>
            <person name="Istvanek J."/>
            <person name="Nedelnik J."/>
            <person name="Repkova J."/>
        </authorList>
    </citation>
    <scope>NUCLEOTIDE SEQUENCE [LARGE SCALE GENOMIC DNA]</scope>
    <source>
        <strain evidence="2">cv. 10/8</strain>
        <tissue evidence="1">Leaf</tissue>
    </source>
</reference>
<comment type="caution">
    <text evidence="1">The sequence shown here is derived from an EMBL/GenBank/DDBJ whole genome shotgun (WGS) entry which is preliminary data.</text>
</comment>
<dbReference type="Proteomes" id="UP000265520">
    <property type="component" value="Unassembled WGS sequence"/>
</dbReference>
<dbReference type="AlphaFoldDB" id="A0A392VIM8"/>
<accession>A0A392VIM8</accession>
<organism evidence="1 2">
    <name type="scientific">Trifolium medium</name>
    <dbReference type="NCBI Taxonomy" id="97028"/>
    <lineage>
        <taxon>Eukaryota</taxon>
        <taxon>Viridiplantae</taxon>
        <taxon>Streptophyta</taxon>
        <taxon>Embryophyta</taxon>
        <taxon>Tracheophyta</taxon>
        <taxon>Spermatophyta</taxon>
        <taxon>Magnoliopsida</taxon>
        <taxon>eudicotyledons</taxon>
        <taxon>Gunneridae</taxon>
        <taxon>Pentapetalae</taxon>
        <taxon>rosids</taxon>
        <taxon>fabids</taxon>
        <taxon>Fabales</taxon>
        <taxon>Fabaceae</taxon>
        <taxon>Papilionoideae</taxon>
        <taxon>50 kb inversion clade</taxon>
        <taxon>NPAAA clade</taxon>
        <taxon>Hologalegina</taxon>
        <taxon>IRL clade</taxon>
        <taxon>Trifolieae</taxon>
        <taxon>Trifolium</taxon>
    </lineage>
</organism>
<dbReference type="EMBL" id="LXQA011146533">
    <property type="protein sequence ID" value="MCI86655.1"/>
    <property type="molecule type" value="Genomic_DNA"/>
</dbReference>
<sequence>MSDLGWGARGATWSLRRQLWAWEEEMLE</sequence>
<evidence type="ECO:0000313" key="2">
    <source>
        <dbReference type="Proteomes" id="UP000265520"/>
    </source>
</evidence>
<keyword evidence="2" id="KW-1185">Reference proteome</keyword>